<accession>A0ABX0SEW5</accession>
<gene>
    <name evidence="2" type="ORF">FB473_001567</name>
</gene>
<dbReference type="Proteomes" id="UP000749311">
    <property type="component" value="Unassembled WGS sequence"/>
</dbReference>
<proteinExistence type="predicted"/>
<evidence type="ECO:0000313" key="2">
    <source>
        <dbReference type="EMBL" id="NIH56922.1"/>
    </source>
</evidence>
<feature type="compositionally biased region" description="Polar residues" evidence="1">
    <location>
        <begin position="53"/>
        <end position="63"/>
    </location>
</feature>
<protein>
    <submittedName>
        <fullName evidence="2">Uncharacterized protein</fullName>
    </submittedName>
</protein>
<name>A0ABX0SEW5_9ACTN</name>
<reference evidence="2 3" key="1">
    <citation type="submission" date="2020-02" db="EMBL/GenBank/DDBJ databases">
        <title>Sequencing the genomes of 1000 actinobacteria strains.</title>
        <authorList>
            <person name="Klenk H.-P."/>
        </authorList>
    </citation>
    <scope>NUCLEOTIDE SEQUENCE [LARGE SCALE GENOMIC DNA]</scope>
    <source>
        <strain evidence="2 3">DSM 19609</strain>
    </source>
</reference>
<evidence type="ECO:0000256" key="1">
    <source>
        <dbReference type="SAM" id="MobiDB-lite"/>
    </source>
</evidence>
<feature type="region of interest" description="Disordered" evidence="1">
    <location>
        <begin position="48"/>
        <end position="103"/>
    </location>
</feature>
<organism evidence="2 3">
    <name type="scientific">Brooklawnia cerclae</name>
    <dbReference type="NCBI Taxonomy" id="349934"/>
    <lineage>
        <taxon>Bacteria</taxon>
        <taxon>Bacillati</taxon>
        <taxon>Actinomycetota</taxon>
        <taxon>Actinomycetes</taxon>
        <taxon>Propionibacteriales</taxon>
        <taxon>Propionibacteriaceae</taxon>
        <taxon>Brooklawnia</taxon>
    </lineage>
</organism>
<comment type="caution">
    <text evidence="2">The sequence shown here is derived from an EMBL/GenBank/DDBJ whole genome shotgun (WGS) entry which is preliminary data.</text>
</comment>
<evidence type="ECO:0000313" key="3">
    <source>
        <dbReference type="Proteomes" id="UP000749311"/>
    </source>
</evidence>
<keyword evidence="3" id="KW-1185">Reference proteome</keyword>
<dbReference type="EMBL" id="JAAMOZ010000001">
    <property type="protein sequence ID" value="NIH56922.1"/>
    <property type="molecule type" value="Genomic_DNA"/>
</dbReference>
<sequence>MSDVFNIFMPGAKHWDEVKRAEKMLLVESQKGGEGPGRLDLDEGFLVMRDRTGQATETSTDVGNPNRLRPQAAPEDEHKTASDDITGASRDAQADDGSGPDAD</sequence>
<dbReference type="RefSeq" id="WP_167166225.1">
    <property type="nucleotide sequence ID" value="NZ_BAAAOO010000015.1"/>
</dbReference>